<dbReference type="Proteomes" id="UP001465976">
    <property type="component" value="Unassembled WGS sequence"/>
</dbReference>
<reference evidence="1 2" key="1">
    <citation type="submission" date="2024-02" db="EMBL/GenBank/DDBJ databases">
        <title>A draft genome for the cacao thread blight pathogen Marasmius crinis-equi.</title>
        <authorList>
            <person name="Cohen S.P."/>
            <person name="Baruah I.K."/>
            <person name="Amoako-Attah I."/>
            <person name="Bukari Y."/>
            <person name="Meinhardt L.W."/>
            <person name="Bailey B.A."/>
        </authorList>
    </citation>
    <scope>NUCLEOTIDE SEQUENCE [LARGE SCALE GENOMIC DNA]</scope>
    <source>
        <strain evidence="1 2">GH-76</strain>
    </source>
</reference>
<gene>
    <name evidence="1" type="ORF">V5O48_019342</name>
</gene>
<feature type="non-terminal residue" evidence="1">
    <location>
        <position position="1"/>
    </location>
</feature>
<proteinExistence type="predicted"/>
<keyword evidence="2" id="KW-1185">Reference proteome</keyword>
<evidence type="ECO:0000313" key="2">
    <source>
        <dbReference type="Proteomes" id="UP001465976"/>
    </source>
</evidence>
<organism evidence="1 2">
    <name type="scientific">Marasmius crinis-equi</name>
    <dbReference type="NCBI Taxonomy" id="585013"/>
    <lineage>
        <taxon>Eukaryota</taxon>
        <taxon>Fungi</taxon>
        <taxon>Dikarya</taxon>
        <taxon>Basidiomycota</taxon>
        <taxon>Agaricomycotina</taxon>
        <taxon>Agaricomycetes</taxon>
        <taxon>Agaricomycetidae</taxon>
        <taxon>Agaricales</taxon>
        <taxon>Marasmiineae</taxon>
        <taxon>Marasmiaceae</taxon>
        <taxon>Marasmius</taxon>
    </lineage>
</organism>
<sequence length="161" mass="18091">RCLEEHTRRWDQAHSEGRAQVAMEMKKRAFSVKAMLVVKAITEVCPAVVTHETPDLLNFCNTEDPTSSVFPDPFTVIRMHANIPTLVGVRPIIESLSRILWVVTKNGADAFDSMRMSKMGLRLAVVVTQKKEDALAVFKELVGRVDDKANDEVLAFLARRI</sequence>
<dbReference type="EMBL" id="JBAHYK010004628">
    <property type="protein sequence ID" value="KAL0562738.1"/>
    <property type="molecule type" value="Genomic_DNA"/>
</dbReference>
<evidence type="ECO:0000313" key="1">
    <source>
        <dbReference type="EMBL" id="KAL0562738.1"/>
    </source>
</evidence>
<comment type="caution">
    <text evidence="1">The sequence shown here is derived from an EMBL/GenBank/DDBJ whole genome shotgun (WGS) entry which is preliminary data.</text>
</comment>
<accession>A0ABR3EIN0</accession>
<name>A0ABR3EIN0_9AGAR</name>
<protein>
    <submittedName>
        <fullName evidence="1">Uncharacterized protein</fullName>
    </submittedName>
</protein>